<organism evidence="2 3">
    <name type="scientific">Chiloscyllium punctatum</name>
    <name type="common">Brownbanded bambooshark</name>
    <name type="synonym">Hemiscyllium punctatum</name>
    <dbReference type="NCBI Taxonomy" id="137246"/>
    <lineage>
        <taxon>Eukaryota</taxon>
        <taxon>Metazoa</taxon>
        <taxon>Chordata</taxon>
        <taxon>Craniata</taxon>
        <taxon>Vertebrata</taxon>
        <taxon>Chondrichthyes</taxon>
        <taxon>Elasmobranchii</taxon>
        <taxon>Galeomorphii</taxon>
        <taxon>Galeoidea</taxon>
        <taxon>Orectolobiformes</taxon>
        <taxon>Hemiscylliidae</taxon>
        <taxon>Chiloscyllium</taxon>
    </lineage>
</organism>
<proteinExistence type="predicted"/>
<dbReference type="EMBL" id="BEZZ01000381">
    <property type="protein sequence ID" value="GCC31674.1"/>
    <property type="molecule type" value="Genomic_DNA"/>
</dbReference>
<feature type="compositionally biased region" description="Low complexity" evidence="1">
    <location>
        <begin position="173"/>
        <end position="193"/>
    </location>
</feature>
<evidence type="ECO:0000313" key="2">
    <source>
        <dbReference type="EMBL" id="GCC31674.1"/>
    </source>
</evidence>
<feature type="region of interest" description="Disordered" evidence="1">
    <location>
        <begin position="145"/>
        <end position="193"/>
    </location>
</feature>
<feature type="region of interest" description="Disordered" evidence="1">
    <location>
        <begin position="37"/>
        <end position="116"/>
    </location>
</feature>
<name>A0A401SMN2_CHIPU</name>
<gene>
    <name evidence="2" type="ORF">chiPu_0010134</name>
</gene>
<reference evidence="2 3" key="1">
    <citation type="journal article" date="2018" name="Nat. Ecol. Evol.">
        <title>Shark genomes provide insights into elasmobranch evolution and the origin of vertebrates.</title>
        <authorList>
            <person name="Hara Y"/>
            <person name="Yamaguchi K"/>
            <person name="Onimaru K"/>
            <person name="Kadota M"/>
            <person name="Koyanagi M"/>
            <person name="Keeley SD"/>
            <person name="Tatsumi K"/>
            <person name="Tanaka K"/>
            <person name="Motone F"/>
            <person name="Kageyama Y"/>
            <person name="Nozu R"/>
            <person name="Adachi N"/>
            <person name="Nishimura O"/>
            <person name="Nakagawa R"/>
            <person name="Tanegashima C"/>
            <person name="Kiyatake I"/>
            <person name="Matsumoto R"/>
            <person name="Murakumo K"/>
            <person name="Nishida K"/>
            <person name="Terakita A"/>
            <person name="Kuratani S"/>
            <person name="Sato K"/>
            <person name="Hyodo S Kuraku.S."/>
        </authorList>
    </citation>
    <scope>NUCLEOTIDE SEQUENCE [LARGE SCALE GENOMIC DNA]</scope>
</reference>
<comment type="caution">
    <text evidence="2">The sequence shown here is derived from an EMBL/GenBank/DDBJ whole genome shotgun (WGS) entry which is preliminary data.</text>
</comment>
<feature type="compositionally biased region" description="Basic and acidic residues" evidence="1">
    <location>
        <begin position="78"/>
        <end position="94"/>
    </location>
</feature>
<sequence>MGLVFWRWEDMGFGTWEEGGCRFGYLGAGGFGGRGRRRAGVGCQSGSGRRPGISPLSGTRIFNLEPEARHQCSSNRGQEAETRRPPAQHRDHPRINLASTPGSFQDQHRDQPGINTGINPGSIQDQHWDQSGILAGISANNLGAGGAGAGRAPVSGVEPRKRAGLGRSRRALSRAPGRLSPRLLSSRLDSLWR</sequence>
<protein>
    <submittedName>
        <fullName evidence="2">Uncharacterized protein</fullName>
    </submittedName>
</protein>
<dbReference type="Proteomes" id="UP000287033">
    <property type="component" value="Unassembled WGS sequence"/>
</dbReference>
<feature type="compositionally biased region" description="Basic residues" evidence="1">
    <location>
        <begin position="162"/>
        <end position="172"/>
    </location>
</feature>
<dbReference type="AlphaFoldDB" id="A0A401SMN2"/>
<accession>A0A401SMN2</accession>
<evidence type="ECO:0000256" key="1">
    <source>
        <dbReference type="SAM" id="MobiDB-lite"/>
    </source>
</evidence>
<evidence type="ECO:0000313" key="3">
    <source>
        <dbReference type="Proteomes" id="UP000287033"/>
    </source>
</evidence>
<keyword evidence="3" id="KW-1185">Reference proteome</keyword>